<feature type="domain" description="Nitroreductase" evidence="4">
    <location>
        <begin position="160"/>
        <end position="216"/>
    </location>
</feature>
<comment type="caution">
    <text evidence="5">The sequence shown here is derived from an EMBL/GenBank/DDBJ whole genome shotgun (WGS) entry which is preliminary data.</text>
</comment>
<gene>
    <name evidence="5" type="ORF">OKW52_22800</name>
</gene>
<dbReference type="InterPro" id="IPR050627">
    <property type="entry name" value="Nitroreductase/BluB"/>
</dbReference>
<sequence>MSTERLREAGRSVAASPSWRQWVRAEWGFWRGVAYDAQRFRRHAWLHRVHSTPSRAARMLADAHFLEYGMALRAARPGFGLARAERLAGDLSAEGAGTEAAAIGLATLRLWADFNAGSTLPPAVQTALALPAPAAEAGTQTLTADTLRSATVLDFLAFAQARHSVRQFAPGPVPHDAIRRAVAAAQAAPSSCNRQTCHAHVWTDPALINRVRSHQAGNRTFGHELGGIAVITSDLRHWEHAGERYQAWIDGGLFAMSLAHGLHAEGLGTCFLNWSVEPATDRALRAEIGLDDAQLVIVLLGFGLMPDSATVCASPRLPVEAAFSLNPPLA</sequence>
<keyword evidence="6" id="KW-1185">Reference proteome</keyword>
<dbReference type="InterPro" id="IPR000415">
    <property type="entry name" value="Nitroreductase-like"/>
</dbReference>
<dbReference type="RefSeq" id="WP_264507890.1">
    <property type="nucleotide sequence ID" value="NZ_JAPDFL010000002.1"/>
</dbReference>
<dbReference type="Gene3D" id="3.40.109.10">
    <property type="entry name" value="NADH Oxidase"/>
    <property type="match status" value="1"/>
</dbReference>
<keyword evidence="3" id="KW-0560">Oxidoreductase</keyword>
<keyword evidence="2" id="KW-0288">FMN</keyword>
<reference evidence="5 6" key="1">
    <citation type="submission" date="2022-10" db="EMBL/GenBank/DDBJ databases">
        <title>Pararhodobacter sp. nov., isolated from marine algae.</title>
        <authorList>
            <person name="Choi B.J."/>
            <person name="Kim J.M."/>
            <person name="Lee J.K."/>
            <person name="Choi D.G."/>
            <person name="Jeon C.O."/>
        </authorList>
    </citation>
    <scope>NUCLEOTIDE SEQUENCE [LARGE SCALE GENOMIC DNA]</scope>
    <source>
        <strain evidence="5 6">ZQ420</strain>
    </source>
</reference>
<protein>
    <submittedName>
        <fullName evidence="5">Nitroreductase family protein</fullName>
    </submittedName>
</protein>
<name>A0ABT3H5I7_9RHOB</name>
<dbReference type="EMBL" id="JAPDFL010000002">
    <property type="protein sequence ID" value="MCW1935005.1"/>
    <property type="molecule type" value="Genomic_DNA"/>
</dbReference>
<keyword evidence="1" id="KW-0285">Flavoprotein</keyword>
<dbReference type="PANTHER" id="PTHR23026:SF90">
    <property type="entry name" value="IODOTYROSINE DEIODINASE 1"/>
    <property type="match status" value="1"/>
</dbReference>
<organism evidence="5 6">
    <name type="scientific">Pararhodobacter zhoushanensis</name>
    <dbReference type="NCBI Taxonomy" id="2479545"/>
    <lineage>
        <taxon>Bacteria</taxon>
        <taxon>Pseudomonadati</taxon>
        <taxon>Pseudomonadota</taxon>
        <taxon>Alphaproteobacteria</taxon>
        <taxon>Rhodobacterales</taxon>
        <taxon>Paracoccaceae</taxon>
        <taxon>Pararhodobacter</taxon>
    </lineage>
</organism>
<dbReference type="Proteomes" id="UP001208938">
    <property type="component" value="Unassembled WGS sequence"/>
</dbReference>
<proteinExistence type="predicted"/>
<evidence type="ECO:0000259" key="4">
    <source>
        <dbReference type="Pfam" id="PF00881"/>
    </source>
</evidence>
<evidence type="ECO:0000256" key="2">
    <source>
        <dbReference type="ARBA" id="ARBA00022643"/>
    </source>
</evidence>
<evidence type="ECO:0000313" key="5">
    <source>
        <dbReference type="EMBL" id="MCW1935005.1"/>
    </source>
</evidence>
<dbReference type="Pfam" id="PF00881">
    <property type="entry name" value="Nitroreductase"/>
    <property type="match status" value="1"/>
</dbReference>
<evidence type="ECO:0000313" key="6">
    <source>
        <dbReference type="Proteomes" id="UP001208938"/>
    </source>
</evidence>
<evidence type="ECO:0000256" key="1">
    <source>
        <dbReference type="ARBA" id="ARBA00022630"/>
    </source>
</evidence>
<dbReference type="PANTHER" id="PTHR23026">
    <property type="entry name" value="NADPH NITROREDUCTASE"/>
    <property type="match status" value="1"/>
</dbReference>
<dbReference type="InterPro" id="IPR029479">
    <property type="entry name" value="Nitroreductase"/>
</dbReference>
<dbReference type="SUPFAM" id="SSF55469">
    <property type="entry name" value="FMN-dependent nitroreductase-like"/>
    <property type="match status" value="1"/>
</dbReference>
<accession>A0ABT3H5I7</accession>
<evidence type="ECO:0000256" key="3">
    <source>
        <dbReference type="ARBA" id="ARBA00023002"/>
    </source>
</evidence>